<evidence type="ECO:0000313" key="2">
    <source>
        <dbReference type="Proteomes" id="UP000053766"/>
    </source>
</evidence>
<evidence type="ECO:0000313" key="1">
    <source>
        <dbReference type="EMBL" id="KJH53287.1"/>
    </source>
</evidence>
<name>A0A0D8YAS8_DICVI</name>
<dbReference type="AlphaFoldDB" id="A0A0D8YAS8"/>
<reference evidence="2" key="2">
    <citation type="journal article" date="2016" name="Sci. Rep.">
        <title>Dictyocaulus viviparus genome, variome and transcriptome elucidate lungworm biology and support future intervention.</title>
        <authorList>
            <person name="McNulty S.N."/>
            <person name="Strube C."/>
            <person name="Rosa B.A."/>
            <person name="Martin J.C."/>
            <person name="Tyagi R."/>
            <person name="Choi Y.J."/>
            <person name="Wang Q."/>
            <person name="Hallsworth Pepin K."/>
            <person name="Zhang X."/>
            <person name="Ozersky P."/>
            <person name="Wilson R.K."/>
            <person name="Sternberg P.W."/>
            <person name="Gasser R.B."/>
            <person name="Mitreva M."/>
        </authorList>
    </citation>
    <scope>NUCLEOTIDE SEQUENCE [LARGE SCALE GENOMIC DNA]</scope>
    <source>
        <strain evidence="2">HannoverDv2000</strain>
    </source>
</reference>
<organism evidence="1 2">
    <name type="scientific">Dictyocaulus viviparus</name>
    <name type="common">Bovine lungworm</name>
    <dbReference type="NCBI Taxonomy" id="29172"/>
    <lineage>
        <taxon>Eukaryota</taxon>
        <taxon>Metazoa</taxon>
        <taxon>Ecdysozoa</taxon>
        <taxon>Nematoda</taxon>
        <taxon>Chromadorea</taxon>
        <taxon>Rhabditida</taxon>
        <taxon>Rhabditina</taxon>
        <taxon>Rhabditomorpha</taxon>
        <taxon>Strongyloidea</taxon>
        <taxon>Metastrongylidae</taxon>
        <taxon>Dictyocaulus</taxon>
    </lineage>
</organism>
<dbReference type="EMBL" id="KN716153">
    <property type="protein sequence ID" value="KJH53287.1"/>
    <property type="molecule type" value="Genomic_DNA"/>
</dbReference>
<keyword evidence="2" id="KW-1185">Reference proteome</keyword>
<reference evidence="1 2" key="1">
    <citation type="submission" date="2013-11" db="EMBL/GenBank/DDBJ databases">
        <title>Draft genome of the bovine lungworm Dictyocaulus viviparus.</title>
        <authorList>
            <person name="Mitreva M."/>
        </authorList>
    </citation>
    <scope>NUCLEOTIDE SEQUENCE [LARGE SCALE GENOMIC DNA]</scope>
    <source>
        <strain evidence="1 2">HannoverDv2000</strain>
    </source>
</reference>
<sequence>MTDEIFVTHCSLCLLSELYKLITKIILLCISNKFDETQKIGNHHHDVSNIFDVIQEKNRLVVTLVEGISLVQIIYEHTEELTQMKNLISAIFVHMQLCFSDGDHGLGSSHSSQTFEPSTSKRVRHTTDISPVREYPEYRNETFSESHLLLMFHGMDAAMSITINLSSTFCTMTDPSFLLQSISAQIRRRRDYAGQKIADTSQEDIPSPNEIEDDVIVDLYPANAFRENELRGFTTFLLVNIVNENLLRITATELMSSL</sequence>
<protein>
    <submittedName>
        <fullName evidence="1">Uncharacterized protein</fullName>
    </submittedName>
</protein>
<dbReference type="Proteomes" id="UP000053766">
    <property type="component" value="Unassembled WGS sequence"/>
</dbReference>
<gene>
    <name evidence="1" type="ORF">DICVIV_00410</name>
</gene>
<dbReference type="STRING" id="29172.A0A0D8YAS8"/>
<proteinExistence type="predicted"/>
<dbReference type="OrthoDB" id="5871344at2759"/>
<accession>A0A0D8YAS8</accession>